<sequence>MNNYQKRSVYISIIVLAFFLALSLITHQWGFFLWSLLPVFIVLMTVFSSKIKKGSDNNN</sequence>
<proteinExistence type="predicted"/>
<evidence type="ECO:0000313" key="2">
    <source>
        <dbReference type="EMBL" id="EGQ26553.1"/>
    </source>
</evidence>
<keyword evidence="1" id="KW-1133">Transmembrane helix</keyword>
<dbReference type="RefSeq" id="WP_009766347.1">
    <property type="nucleotide sequence ID" value="NZ_GL982997.1"/>
</dbReference>
<dbReference type="HOGENOM" id="CLU_210275_0_0_9"/>
<accession>F9DRQ0</accession>
<dbReference type="AlphaFoldDB" id="F9DRQ0"/>
<dbReference type="OrthoDB" id="2897504at2"/>
<protein>
    <submittedName>
        <fullName evidence="2">Uncharacterized protein</fullName>
    </submittedName>
</protein>
<feature type="transmembrane region" description="Helical" evidence="1">
    <location>
        <begin position="7"/>
        <end position="25"/>
    </location>
</feature>
<dbReference type="Proteomes" id="UP000005316">
    <property type="component" value="Unassembled WGS sequence"/>
</dbReference>
<comment type="caution">
    <text evidence="2">The sequence shown here is derived from an EMBL/GenBank/DDBJ whole genome shotgun (WGS) entry which is preliminary data.</text>
</comment>
<evidence type="ECO:0000256" key="1">
    <source>
        <dbReference type="SAM" id="Phobius"/>
    </source>
</evidence>
<keyword evidence="1" id="KW-0472">Membrane</keyword>
<feature type="transmembrane region" description="Helical" evidence="1">
    <location>
        <begin position="31"/>
        <end position="49"/>
    </location>
</feature>
<evidence type="ECO:0000313" key="3">
    <source>
        <dbReference type="Proteomes" id="UP000005316"/>
    </source>
</evidence>
<organism evidence="2 3">
    <name type="scientific">Sporosarcina newyorkensis 2681</name>
    <dbReference type="NCBI Taxonomy" id="1027292"/>
    <lineage>
        <taxon>Bacteria</taxon>
        <taxon>Bacillati</taxon>
        <taxon>Bacillota</taxon>
        <taxon>Bacilli</taxon>
        <taxon>Bacillales</taxon>
        <taxon>Caryophanaceae</taxon>
        <taxon>Sporosarcina</taxon>
    </lineage>
</organism>
<dbReference type="EMBL" id="AFPZ01000040">
    <property type="protein sequence ID" value="EGQ26553.1"/>
    <property type="molecule type" value="Genomic_DNA"/>
</dbReference>
<name>F9DRQ0_9BACL</name>
<keyword evidence="1" id="KW-0812">Transmembrane</keyword>
<gene>
    <name evidence="2" type="ORF">HMPREF9372_1480</name>
</gene>
<reference evidence="2 3" key="1">
    <citation type="submission" date="2011-04" db="EMBL/GenBank/DDBJ databases">
        <authorList>
            <person name="Muzny D."/>
            <person name="Qin X."/>
            <person name="Deng J."/>
            <person name="Jiang H."/>
            <person name="Liu Y."/>
            <person name="Qu J."/>
            <person name="Song X.-Z."/>
            <person name="Zhang L."/>
            <person name="Thornton R."/>
            <person name="Coyle M."/>
            <person name="Francisco L."/>
            <person name="Jackson L."/>
            <person name="Javaid M."/>
            <person name="Korchina V."/>
            <person name="Kovar C."/>
            <person name="Mata R."/>
            <person name="Mathew T."/>
            <person name="Ngo R."/>
            <person name="Nguyen L."/>
            <person name="Nguyen N."/>
            <person name="Okwuonu G."/>
            <person name="Ongeri F."/>
            <person name="Pham C."/>
            <person name="Simmons D."/>
            <person name="Wilczek-Boney K."/>
            <person name="Hale W."/>
            <person name="Jakkamsetti A."/>
            <person name="Pham P."/>
            <person name="Ruth R."/>
            <person name="San Lucas F."/>
            <person name="Warren J."/>
            <person name="Zhang J."/>
            <person name="Zhao Z."/>
            <person name="Zhou C."/>
            <person name="Zhu D."/>
            <person name="Lee S."/>
            <person name="Bess C."/>
            <person name="Blankenburg K."/>
            <person name="Forbes L."/>
            <person name="Fu Q."/>
            <person name="Gubbala S."/>
            <person name="Hirani K."/>
            <person name="Jayaseelan J.C."/>
            <person name="Lara F."/>
            <person name="Munidasa M."/>
            <person name="Palculict T."/>
            <person name="Patil S."/>
            <person name="Pu L.-L."/>
            <person name="Saada N."/>
            <person name="Tang L."/>
            <person name="Weissenberger G."/>
            <person name="Zhu Y."/>
            <person name="Hemphill L."/>
            <person name="Shang Y."/>
            <person name="Youmans B."/>
            <person name="Ayvaz T."/>
            <person name="Ross M."/>
            <person name="Santibanez J."/>
            <person name="Aqrawi P."/>
            <person name="Gross S."/>
            <person name="Joshi V."/>
            <person name="Fowler G."/>
            <person name="Nazareth L."/>
            <person name="Reid J."/>
            <person name="Worley K."/>
            <person name="Petrosino J."/>
            <person name="Highlander S."/>
            <person name="Gibbs R."/>
        </authorList>
    </citation>
    <scope>NUCLEOTIDE SEQUENCE [LARGE SCALE GENOMIC DNA]</scope>
    <source>
        <strain evidence="2 3">2681</strain>
    </source>
</reference>
<dbReference type="STRING" id="759851.SAMN04244570_1935"/>